<evidence type="ECO:0000313" key="3">
    <source>
        <dbReference type="Proteomes" id="UP001549204"/>
    </source>
</evidence>
<accession>A0ABV2GLW5</accession>
<keyword evidence="1" id="KW-1133">Transmembrane helix</keyword>
<name>A0ABV2GLW5_9HYPH</name>
<comment type="caution">
    <text evidence="2">The sequence shown here is derived from an EMBL/GenBank/DDBJ whole genome shotgun (WGS) entry which is preliminary data.</text>
</comment>
<dbReference type="EMBL" id="JBEPMC010000003">
    <property type="protein sequence ID" value="MET3579291.1"/>
    <property type="molecule type" value="Genomic_DNA"/>
</dbReference>
<dbReference type="Proteomes" id="UP001549204">
    <property type="component" value="Unassembled WGS sequence"/>
</dbReference>
<protein>
    <submittedName>
        <fullName evidence="2">Uncharacterized protein</fullName>
    </submittedName>
</protein>
<evidence type="ECO:0000256" key="1">
    <source>
        <dbReference type="SAM" id="Phobius"/>
    </source>
</evidence>
<gene>
    <name evidence="2" type="ORF">ABID19_002316</name>
</gene>
<organism evidence="2 3">
    <name type="scientific">Mesorhizobium robiniae</name>
    <dbReference type="NCBI Taxonomy" id="559315"/>
    <lineage>
        <taxon>Bacteria</taxon>
        <taxon>Pseudomonadati</taxon>
        <taxon>Pseudomonadota</taxon>
        <taxon>Alphaproteobacteria</taxon>
        <taxon>Hyphomicrobiales</taxon>
        <taxon>Phyllobacteriaceae</taxon>
        <taxon>Mesorhizobium</taxon>
    </lineage>
</organism>
<keyword evidence="1" id="KW-0812">Transmembrane</keyword>
<evidence type="ECO:0000313" key="2">
    <source>
        <dbReference type="EMBL" id="MET3579291.1"/>
    </source>
</evidence>
<reference evidence="2 3" key="1">
    <citation type="submission" date="2024-06" db="EMBL/GenBank/DDBJ databases">
        <title>Genomic Encyclopedia of Type Strains, Phase IV (KMG-IV): sequencing the most valuable type-strain genomes for metagenomic binning, comparative biology and taxonomic classification.</title>
        <authorList>
            <person name="Goeker M."/>
        </authorList>
    </citation>
    <scope>NUCLEOTIDE SEQUENCE [LARGE SCALE GENOMIC DNA]</scope>
    <source>
        <strain evidence="2 3">DSM 100022</strain>
    </source>
</reference>
<sequence>MSDNRKNRDASAGVRLLLTGLIVVGVITAAGGQKALR</sequence>
<proteinExistence type="predicted"/>
<keyword evidence="3" id="KW-1185">Reference proteome</keyword>
<feature type="transmembrane region" description="Helical" evidence="1">
    <location>
        <begin position="12"/>
        <end position="32"/>
    </location>
</feature>
<keyword evidence="1" id="KW-0472">Membrane</keyword>